<organism evidence="1 2">
    <name type="scientific">Ornithinimicrobium cerasi</name>
    <dbReference type="NCBI Taxonomy" id="2248773"/>
    <lineage>
        <taxon>Bacteria</taxon>
        <taxon>Bacillati</taxon>
        <taxon>Actinomycetota</taxon>
        <taxon>Actinomycetes</taxon>
        <taxon>Micrococcales</taxon>
        <taxon>Ornithinimicrobiaceae</taxon>
        <taxon>Ornithinimicrobium</taxon>
    </lineage>
</organism>
<dbReference type="EMBL" id="OBQK01000008">
    <property type="protein sequence ID" value="SOC56589.1"/>
    <property type="molecule type" value="Genomic_DNA"/>
</dbReference>
<keyword evidence="2" id="KW-1185">Reference proteome</keyword>
<protein>
    <recommendedName>
        <fullName evidence="3">Coenzyme PQQ synthesis protein D (PqqD)</fullName>
    </recommendedName>
</protein>
<accession>A0A285VRA8</accession>
<reference evidence="2" key="1">
    <citation type="submission" date="2017-08" db="EMBL/GenBank/DDBJ databases">
        <authorList>
            <person name="Varghese N."/>
            <person name="Submissions S."/>
        </authorList>
    </citation>
    <scope>NUCLEOTIDE SEQUENCE [LARGE SCALE GENOMIC DNA]</scope>
    <source>
        <strain evidence="2">USBA17B2</strain>
    </source>
</reference>
<sequence>MVSYRAVPAHDELHRDGESLVLHDGQVQRVSPLGTAIRALTLEALPLADLAAALAQEFGAPPGGDLVEVTREVADTLVDAGLLQRLGD</sequence>
<proteinExistence type="predicted"/>
<dbReference type="Proteomes" id="UP000219688">
    <property type="component" value="Unassembled WGS sequence"/>
</dbReference>
<dbReference type="AlphaFoldDB" id="A0A285VRA8"/>
<dbReference type="RefSeq" id="WP_097188594.1">
    <property type="nucleotide sequence ID" value="NZ_OBQK01000008.1"/>
</dbReference>
<evidence type="ECO:0000313" key="1">
    <source>
        <dbReference type="EMBL" id="SOC56589.1"/>
    </source>
</evidence>
<evidence type="ECO:0008006" key="3">
    <source>
        <dbReference type="Google" id="ProtNLM"/>
    </source>
</evidence>
<gene>
    <name evidence="1" type="ORF">SAMN05421879_10847</name>
</gene>
<name>A0A285VRA8_9MICO</name>
<dbReference type="OrthoDB" id="4870560at2"/>
<evidence type="ECO:0000313" key="2">
    <source>
        <dbReference type="Proteomes" id="UP000219688"/>
    </source>
</evidence>